<evidence type="ECO:0000313" key="3">
    <source>
        <dbReference type="EMBL" id="SHO59542.1"/>
    </source>
</evidence>
<organism evidence="3 4">
    <name type="scientific">Algoriphagus zhangzhouensis</name>
    <dbReference type="NCBI Taxonomy" id="1073327"/>
    <lineage>
        <taxon>Bacteria</taxon>
        <taxon>Pseudomonadati</taxon>
        <taxon>Bacteroidota</taxon>
        <taxon>Cytophagia</taxon>
        <taxon>Cytophagales</taxon>
        <taxon>Cyclobacteriaceae</taxon>
        <taxon>Algoriphagus</taxon>
    </lineage>
</organism>
<dbReference type="InterPro" id="IPR050765">
    <property type="entry name" value="Riboflavin_Biosynth_HTPR"/>
</dbReference>
<sequence>MEFKNSVFIATSLDGFIADKNGEIEWLTSIPNPDQNDMGYHAFMDSIDALVMGRVTYETVLGFGGEWPYSKPVFVLSNTLESIPDYLNEKVFLIHGNPKEILETIHSKGLNRLYIDGGKTIQSFMKEGLINELIITTITILLGSGFSLFGDLNIPIHFELKSSKVYLNQYVQNHFVKS</sequence>
<reference evidence="4" key="1">
    <citation type="submission" date="2016-12" db="EMBL/GenBank/DDBJ databases">
        <authorList>
            <person name="Varghese N."/>
            <person name="Submissions S."/>
        </authorList>
    </citation>
    <scope>NUCLEOTIDE SEQUENCE [LARGE SCALE GENOMIC DNA]</scope>
    <source>
        <strain evidence="4">DSM 25035</strain>
    </source>
</reference>
<evidence type="ECO:0000313" key="4">
    <source>
        <dbReference type="Proteomes" id="UP000184609"/>
    </source>
</evidence>
<dbReference type="Gene3D" id="3.40.430.10">
    <property type="entry name" value="Dihydrofolate Reductase, subunit A"/>
    <property type="match status" value="1"/>
</dbReference>
<evidence type="ECO:0000256" key="1">
    <source>
        <dbReference type="SAM" id="Phobius"/>
    </source>
</evidence>
<keyword evidence="1" id="KW-1133">Transmembrane helix</keyword>
<proteinExistence type="predicted"/>
<dbReference type="InterPro" id="IPR002734">
    <property type="entry name" value="RibDG_C"/>
</dbReference>
<dbReference type="Proteomes" id="UP000184609">
    <property type="component" value="Unassembled WGS sequence"/>
</dbReference>
<keyword evidence="1" id="KW-0472">Membrane</keyword>
<dbReference type="OrthoDB" id="195113at2"/>
<dbReference type="InterPro" id="IPR024072">
    <property type="entry name" value="DHFR-like_dom_sf"/>
</dbReference>
<keyword evidence="1" id="KW-0812">Transmembrane</keyword>
<dbReference type="AlphaFoldDB" id="A0A1M7Z406"/>
<protein>
    <submittedName>
        <fullName evidence="3">Dihydrofolate reductase</fullName>
    </submittedName>
</protein>
<dbReference type="Pfam" id="PF01872">
    <property type="entry name" value="RibD_C"/>
    <property type="match status" value="1"/>
</dbReference>
<dbReference type="STRING" id="1073327.SAMN04488108_0179"/>
<dbReference type="EMBL" id="FRXN01000001">
    <property type="protein sequence ID" value="SHO59542.1"/>
    <property type="molecule type" value="Genomic_DNA"/>
</dbReference>
<gene>
    <name evidence="3" type="ORF">SAMN04488108_0179</name>
</gene>
<dbReference type="PANTHER" id="PTHR38011">
    <property type="entry name" value="DIHYDROFOLATE REDUCTASE FAMILY PROTEIN (AFU_ORTHOLOGUE AFUA_8G06820)"/>
    <property type="match status" value="1"/>
</dbReference>
<evidence type="ECO:0000259" key="2">
    <source>
        <dbReference type="Pfam" id="PF01872"/>
    </source>
</evidence>
<dbReference type="GO" id="GO:0008703">
    <property type="term" value="F:5-amino-6-(5-phosphoribosylamino)uracil reductase activity"/>
    <property type="evidence" value="ECO:0007669"/>
    <property type="project" value="InterPro"/>
</dbReference>
<keyword evidence="4" id="KW-1185">Reference proteome</keyword>
<dbReference type="PANTHER" id="PTHR38011:SF11">
    <property type="entry name" value="2,5-DIAMINO-6-RIBOSYLAMINO-4(3H)-PYRIMIDINONE 5'-PHOSPHATE REDUCTASE"/>
    <property type="match status" value="1"/>
</dbReference>
<dbReference type="GO" id="GO:0009231">
    <property type="term" value="P:riboflavin biosynthetic process"/>
    <property type="evidence" value="ECO:0007669"/>
    <property type="project" value="InterPro"/>
</dbReference>
<accession>A0A1M7Z406</accession>
<dbReference type="SUPFAM" id="SSF53597">
    <property type="entry name" value="Dihydrofolate reductase-like"/>
    <property type="match status" value="1"/>
</dbReference>
<dbReference type="RefSeq" id="WP_073569872.1">
    <property type="nucleotide sequence ID" value="NZ_FRXN01000001.1"/>
</dbReference>
<feature type="domain" description="Bacterial bifunctional deaminase-reductase C-terminal" evidence="2">
    <location>
        <begin position="7"/>
        <end position="171"/>
    </location>
</feature>
<name>A0A1M7Z406_9BACT</name>
<feature type="transmembrane region" description="Helical" evidence="1">
    <location>
        <begin position="129"/>
        <end position="149"/>
    </location>
</feature>